<dbReference type="RefSeq" id="WP_268618161.1">
    <property type="nucleotide sequence ID" value="NZ_JAMDMX010000140.1"/>
</dbReference>
<organism evidence="1 2">
    <name type="scientific">Paenibacillus alginolyticus</name>
    <dbReference type="NCBI Taxonomy" id="59839"/>
    <lineage>
        <taxon>Bacteria</taxon>
        <taxon>Bacillati</taxon>
        <taxon>Bacillota</taxon>
        <taxon>Bacilli</taxon>
        <taxon>Bacillales</taxon>
        <taxon>Paenibacillaceae</taxon>
        <taxon>Paenibacillus</taxon>
    </lineage>
</organism>
<reference evidence="1 2" key="1">
    <citation type="submission" date="2022-05" db="EMBL/GenBank/DDBJ databases">
        <title>Genome Sequencing of Bee-Associated Microbes.</title>
        <authorList>
            <person name="Dunlap C."/>
        </authorList>
    </citation>
    <scope>NUCLEOTIDE SEQUENCE [LARGE SCALE GENOMIC DNA]</scope>
    <source>
        <strain evidence="1 2">NRRL B-14421</strain>
    </source>
</reference>
<protein>
    <submittedName>
        <fullName evidence="1">Uncharacterized protein</fullName>
    </submittedName>
</protein>
<keyword evidence="2" id="KW-1185">Reference proteome</keyword>
<name>A0ABT4GMH1_9BACL</name>
<dbReference type="Proteomes" id="UP001527099">
    <property type="component" value="Unassembled WGS sequence"/>
</dbReference>
<evidence type="ECO:0000313" key="2">
    <source>
        <dbReference type="Proteomes" id="UP001527099"/>
    </source>
</evidence>
<evidence type="ECO:0000313" key="1">
    <source>
        <dbReference type="EMBL" id="MCY9697399.1"/>
    </source>
</evidence>
<comment type="caution">
    <text evidence="1">The sequence shown here is derived from an EMBL/GenBank/DDBJ whole genome shotgun (WGS) entry which is preliminary data.</text>
</comment>
<sequence length="149" mass="16567">MKQKSPYPGGVFDTNPTARGVFAHPIPAVFCRYGTNISLQDIEIEWNGARNIHWKQALYGQYIEKLSLLQFHGAPAKEDGTAIELKDVIQLSVEQCKAQPGTHTFMSLEHVDAQSMFVVGNDFAQAEIAIHFTDGTNPEFFAAANRMPK</sequence>
<gene>
    <name evidence="1" type="ORF">M5X19_31755</name>
</gene>
<accession>A0ABT4GMH1</accession>
<dbReference type="EMBL" id="JAMDMX010000140">
    <property type="protein sequence ID" value="MCY9697399.1"/>
    <property type="molecule type" value="Genomic_DNA"/>
</dbReference>
<proteinExistence type="predicted"/>